<dbReference type="EMBL" id="CP015607">
    <property type="protein sequence ID" value="APT45095.1"/>
    <property type="molecule type" value="Genomic_DNA"/>
</dbReference>
<organism evidence="1 2">
    <name type="scientific">Bacillus safensis</name>
    <dbReference type="NCBI Taxonomy" id="561879"/>
    <lineage>
        <taxon>Bacteria</taxon>
        <taxon>Bacillati</taxon>
        <taxon>Bacillota</taxon>
        <taxon>Bacilli</taxon>
        <taxon>Bacillales</taxon>
        <taxon>Bacillaceae</taxon>
        <taxon>Bacillus</taxon>
    </lineage>
</organism>
<dbReference type="AlphaFoldDB" id="A0A1L6ZEZ7"/>
<name>A0A1L6ZEZ7_BACIA</name>
<dbReference type="Proteomes" id="UP000185426">
    <property type="component" value="Chromosome"/>
</dbReference>
<sequence length="82" mass="9482">MKINEDLEVTEMYLDGFKVPVPAGLNELLNRSGGWKYIKPDQSQNNLDQTKSYDRKVVRKDGKLRTYLTYKNPSKVSNQKTS</sequence>
<proteinExistence type="predicted"/>
<accession>A0A1L6ZEZ7</accession>
<evidence type="ECO:0000313" key="2">
    <source>
        <dbReference type="Proteomes" id="UP000185426"/>
    </source>
</evidence>
<evidence type="ECO:0000313" key="1">
    <source>
        <dbReference type="EMBL" id="APT45095.1"/>
    </source>
</evidence>
<gene>
    <name evidence="1" type="ORF">BSA145_03625</name>
</gene>
<protein>
    <submittedName>
        <fullName evidence="1">Uncharacterized protein</fullName>
    </submittedName>
</protein>
<dbReference type="RefSeq" id="WP_075621646.1">
    <property type="nucleotide sequence ID" value="NZ_CP015607.1"/>
</dbReference>
<reference evidence="1 2" key="1">
    <citation type="submission" date="2016-05" db="EMBL/GenBank/DDBJ databases">
        <title>Complete Genome and Methylome Analysis of Psychrotrophic Bacterial Isolates from Antarctic Lake Untersee.</title>
        <authorList>
            <person name="Fomenkov A."/>
            <person name="Akimov V.N."/>
            <person name="Vasilyeva L.V."/>
            <person name="Andersen D."/>
            <person name="Vincze T."/>
            <person name="Roberts R.J."/>
        </authorList>
    </citation>
    <scope>NUCLEOTIDE SEQUENCE [LARGE SCALE GENOMIC DNA]</scope>
    <source>
        <strain evidence="1 2">U14-5</strain>
    </source>
</reference>